<dbReference type="RefSeq" id="XP_018010176.1">
    <property type="nucleotide sequence ID" value="XM_018154687.2"/>
</dbReference>
<dbReference type="RefSeq" id="XP_047737074.1">
    <property type="nucleotide sequence ID" value="XM_047881118.1"/>
</dbReference>
<evidence type="ECO:0000256" key="1">
    <source>
        <dbReference type="SAM" id="MobiDB-lite"/>
    </source>
</evidence>
<name>A0A8B7N8L1_HYAAZ</name>
<feature type="compositionally biased region" description="Basic and acidic residues" evidence="1">
    <location>
        <begin position="579"/>
        <end position="590"/>
    </location>
</feature>
<dbReference type="KEGG" id="hazt:108667647"/>
<sequence length="861" mass="95215">MADDEGPRRLPPQPSALQVSIPQPVVPEVTLLWEGEDSIYWKPNTPGSKSAQHPADHTKLPLLVPHSHSTATIANRPQFAASINQRPPPVQATATVVQANSRNNQQPEAFNDIGANQQHLVTAPQTLEHQMPIQVQQPVRSCLPVTSRPMGIYSTAGQENVHVSNAVSSSYNCSVNSAVGGTGFSVGNTSKRDNDPNSIACGVLFGKNSNPTVLHSLESDKKMDCMNGATGPRLPERLGNQIYNPERCKAPPIQQSSLQAENQQMHAHDLHFQNSKFKETTEKTAVYNPLLYSSEKKPLQERNIYCYKVSDSTPVAARAGPRTIVPRAVDFDASPVESQNSWRSNQENCTPEYRYNYSKNSTAQQGRNNEYEIIPYRGRTELSPMAVNSPDPFLQKIIEGKDQQIFQLHKVLETILSKNETRDRIYSQNSSVSLSPKSLVYREISTQTECSFEKGRQYCDVATNTDIELSDMLQLLHNSQYLKREDHLRGEDRPSTILKNSTSAKSMLMHKSSNISSVRFDTDTDRIRDNARTVTTTKTHQVNVLQEQAINRNELKNDVRLQQASEKGNSSPKYTHSNSKTDSECPERGAPRARNNGNSCAYNGNNHREVSLTLREVVLTTIEEDPGSPQESLHLDLSDYPGDTILPPAHNNPELRRPGGARAAWDCRPEGKIAMTARRAEQIVNAVTPHKFAGAPNRGCYNGPDAPLRRDHAALKSASPAAECRDTSDAPQCGKPKTGVTIYRNVMNNIEQLLGNEPAPQVDHARQQDHRALEAARDTQVLSLEQQLQHFGLSFLEPRHQNRSSPAGHRSSGPTGVGSLLSLYRANAVGSLPSDDACTAAPREFSVATEEFLRRNGLLQS</sequence>
<dbReference type="OrthoDB" id="6351652at2759"/>
<dbReference type="GeneID" id="108667647"/>
<feature type="region of interest" description="Disordered" evidence="1">
    <location>
        <begin position="1"/>
        <end position="21"/>
    </location>
</feature>
<gene>
    <name evidence="3 4" type="primary">LOC108667647</name>
</gene>
<dbReference type="Proteomes" id="UP000694843">
    <property type="component" value="Unplaced"/>
</dbReference>
<evidence type="ECO:0000313" key="2">
    <source>
        <dbReference type="Proteomes" id="UP000694843"/>
    </source>
</evidence>
<dbReference type="AlphaFoldDB" id="A0A8B7N8L1"/>
<organism evidence="2 3">
    <name type="scientific">Hyalella azteca</name>
    <name type="common">Amphipod</name>
    <dbReference type="NCBI Taxonomy" id="294128"/>
    <lineage>
        <taxon>Eukaryota</taxon>
        <taxon>Metazoa</taxon>
        <taxon>Ecdysozoa</taxon>
        <taxon>Arthropoda</taxon>
        <taxon>Crustacea</taxon>
        <taxon>Multicrustacea</taxon>
        <taxon>Malacostraca</taxon>
        <taxon>Eumalacostraca</taxon>
        <taxon>Peracarida</taxon>
        <taxon>Amphipoda</taxon>
        <taxon>Senticaudata</taxon>
        <taxon>Talitrida</taxon>
        <taxon>Talitroidea</taxon>
        <taxon>Hyalellidae</taxon>
        <taxon>Hyalella</taxon>
    </lineage>
</organism>
<feature type="region of interest" description="Disordered" evidence="1">
    <location>
        <begin position="564"/>
        <end position="602"/>
    </location>
</feature>
<evidence type="ECO:0000313" key="3">
    <source>
        <dbReference type="RefSeq" id="XP_018010176.1"/>
    </source>
</evidence>
<protein>
    <submittedName>
        <fullName evidence="3 4">Uncharacterized protein LOC108667647</fullName>
    </submittedName>
</protein>
<keyword evidence="2" id="KW-1185">Reference proteome</keyword>
<reference evidence="3 4" key="1">
    <citation type="submission" date="2025-04" db="UniProtKB">
        <authorList>
            <consortium name="RefSeq"/>
        </authorList>
    </citation>
    <scope>IDENTIFICATION</scope>
    <source>
        <tissue evidence="3 4">Whole organism</tissue>
    </source>
</reference>
<accession>A0A8B7N8L1</accession>
<feature type="compositionally biased region" description="Polar residues" evidence="1">
    <location>
        <begin position="564"/>
        <end position="578"/>
    </location>
</feature>
<evidence type="ECO:0000313" key="4">
    <source>
        <dbReference type="RefSeq" id="XP_047737074.1"/>
    </source>
</evidence>
<proteinExistence type="predicted"/>